<feature type="active site" description="Nucleophile" evidence="5">
    <location>
        <position position="44"/>
    </location>
</feature>
<evidence type="ECO:0000256" key="1">
    <source>
        <dbReference type="ARBA" id="ARBA00000385"/>
    </source>
</evidence>
<dbReference type="Proteomes" id="UP000004259">
    <property type="component" value="Unassembled WGS sequence"/>
</dbReference>
<keyword evidence="4 5" id="KW-0413">Isomerase</keyword>
<sequence length="303" mass="33724">MMMEEDISGVIGVYKPMDWTSFDVVAKLRGVLHVRKIGHGGTLDPMAEGVLPVLVGQATKACDVMPDTEKEYIAEFRTGIATDTQDITGEVIKRSSKRVSIRELADALPEFVGEIMQVPPMYSAVKVGGKKLYELAREGKTIEREARPIVVRAIRVLDYDEHMCLGRLKIMCSKGTYVRTLINDIGEAMGCCATMTSLVRTYSTGIELKDCMRIEEIEGRVMCEGVQSVLMPLDKVFGFYKEVRLDDRLTGLYKNGVKLRGEQVGLEADDSKIHRVYGADGVFLGIAQMVDGEFRSIKNFFSN</sequence>
<dbReference type="PANTHER" id="PTHR13767:SF2">
    <property type="entry name" value="PSEUDOURIDYLATE SYNTHASE TRUB1"/>
    <property type="match status" value="1"/>
</dbReference>
<dbReference type="PANTHER" id="PTHR13767">
    <property type="entry name" value="TRNA-PSEUDOURIDINE SYNTHASE"/>
    <property type="match status" value="1"/>
</dbReference>
<feature type="domain" description="Pseudouridine synthase II N-terminal" evidence="6">
    <location>
        <begin position="30"/>
        <end position="178"/>
    </location>
</feature>
<dbReference type="CDD" id="cd02573">
    <property type="entry name" value="PseudoU_synth_EcTruB"/>
    <property type="match status" value="1"/>
</dbReference>
<evidence type="ECO:0000256" key="4">
    <source>
        <dbReference type="ARBA" id="ARBA00023235"/>
    </source>
</evidence>
<dbReference type="HAMAP" id="MF_01080">
    <property type="entry name" value="TruB_bact"/>
    <property type="match status" value="1"/>
</dbReference>
<evidence type="ECO:0000259" key="6">
    <source>
        <dbReference type="Pfam" id="PF01509"/>
    </source>
</evidence>
<dbReference type="GO" id="GO:1990481">
    <property type="term" value="P:mRNA pseudouridine synthesis"/>
    <property type="evidence" value="ECO:0007669"/>
    <property type="project" value="TreeGrafter"/>
</dbReference>
<evidence type="ECO:0000259" key="7">
    <source>
        <dbReference type="Pfam" id="PF16198"/>
    </source>
</evidence>
<evidence type="ECO:0000256" key="2">
    <source>
        <dbReference type="ARBA" id="ARBA00005642"/>
    </source>
</evidence>
<comment type="catalytic activity">
    <reaction evidence="1 5">
        <text>uridine(55) in tRNA = pseudouridine(55) in tRNA</text>
        <dbReference type="Rhea" id="RHEA:42532"/>
        <dbReference type="Rhea" id="RHEA-COMP:10101"/>
        <dbReference type="Rhea" id="RHEA-COMP:10102"/>
        <dbReference type="ChEBI" id="CHEBI:65314"/>
        <dbReference type="ChEBI" id="CHEBI:65315"/>
        <dbReference type="EC" id="5.4.99.25"/>
    </reaction>
</comment>
<evidence type="ECO:0000313" key="9">
    <source>
        <dbReference type="Proteomes" id="UP000004259"/>
    </source>
</evidence>
<keyword evidence="9" id="KW-1185">Reference proteome</keyword>
<dbReference type="SUPFAM" id="SSF55120">
    <property type="entry name" value="Pseudouridine synthase"/>
    <property type="match status" value="1"/>
</dbReference>
<name>E9S7S3_RUMAL</name>
<dbReference type="EC" id="5.4.99.25" evidence="5"/>
<organism evidence="8 9">
    <name type="scientific">Ruminococcus albus 8</name>
    <dbReference type="NCBI Taxonomy" id="246199"/>
    <lineage>
        <taxon>Bacteria</taxon>
        <taxon>Bacillati</taxon>
        <taxon>Bacillota</taxon>
        <taxon>Clostridia</taxon>
        <taxon>Eubacteriales</taxon>
        <taxon>Oscillospiraceae</taxon>
        <taxon>Ruminococcus</taxon>
    </lineage>
</organism>
<accession>E9S7S3</accession>
<dbReference type="AlphaFoldDB" id="E9S7S3"/>
<keyword evidence="3 5" id="KW-0819">tRNA processing</keyword>
<dbReference type="RefSeq" id="WP_002847134.1">
    <property type="nucleotide sequence ID" value="NZ_ADKM02000018.1"/>
</dbReference>
<evidence type="ECO:0000313" key="8">
    <source>
        <dbReference type="EMBL" id="EGC04677.1"/>
    </source>
</evidence>
<comment type="similarity">
    <text evidence="2 5">Belongs to the pseudouridine synthase TruB family. Type 1 subfamily.</text>
</comment>
<dbReference type="GO" id="GO:0003723">
    <property type="term" value="F:RNA binding"/>
    <property type="evidence" value="ECO:0007669"/>
    <property type="project" value="InterPro"/>
</dbReference>
<dbReference type="InterPro" id="IPR032819">
    <property type="entry name" value="TruB_C"/>
</dbReference>
<gene>
    <name evidence="5 8" type="primary">truB</name>
    <name evidence="8" type="ORF">CUS_7298</name>
</gene>
<dbReference type="Pfam" id="PF16198">
    <property type="entry name" value="TruB_C_2"/>
    <property type="match status" value="1"/>
</dbReference>
<dbReference type="NCBIfam" id="TIGR00431">
    <property type="entry name" value="TruB"/>
    <property type="match status" value="1"/>
</dbReference>
<dbReference type="InterPro" id="IPR002501">
    <property type="entry name" value="PsdUridine_synth_N"/>
</dbReference>
<dbReference type="Gene3D" id="3.30.2350.10">
    <property type="entry name" value="Pseudouridine synthase"/>
    <property type="match status" value="1"/>
</dbReference>
<dbReference type="EMBL" id="ADKM02000018">
    <property type="protein sequence ID" value="EGC04677.1"/>
    <property type="molecule type" value="Genomic_DNA"/>
</dbReference>
<dbReference type="GO" id="GO:0160148">
    <property type="term" value="F:tRNA pseudouridine(55) synthase activity"/>
    <property type="evidence" value="ECO:0007669"/>
    <property type="project" value="UniProtKB-EC"/>
</dbReference>
<dbReference type="InterPro" id="IPR020103">
    <property type="entry name" value="PsdUridine_synth_cat_dom_sf"/>
</dbReference>
<dbReference type="InterPro" id="IPR014780">
    <property type="entry name" value="tRNA_psdUridine_synth_TruB"/>
</dbReference>
<proteinExistence type="inferred from homology"/>
<evidence type="ECO:0000256" key="5">
    <source>
        <dbReference type="HAMAP-Rule" id="MF_01080"/>
    </source>
</evidence>
<dbReference type="GO" id="GO:0031119">
    <property type="term" value="P:tRNA pseudouridine synthesis"/>
    <property type="evidence" value="ECO:0007669"/>
    <property type="project" value="UniProtKB-UniRule"/>
</dbReference>
<reference evidence="8 9" key="1">
    <citation type="submission" date="2011-02" db="EMBL/GenBank/DDBJ databases">
        <authorList>
            <person name="Nelson K.E."/>
            <person name="Sutton G."/>
            <person name="Torralba M."/>
            <person name="Durkin S."/>
            <person name="Harkins D."/>
            <person name="Montgomery R."/>
            <person name="Ziemer C."/>
            <person name="Klaassens E."/>
            <person name="Ocuiv P."/>
            <person name="Morrison M."/>
        </authorList>
    </citation>
    <scope>NUCLEOTIDE SEQUENCE [LARGE SCALE GENOMIC DNA]</scope>
    <source>
        <strain evidence="8 9">8</strain>
    </source>
</reference>
<protein>
    <recommendedName>
        <fullName evidence="5">tRNA pseudouridine synthase B</fullName>
        <ecNumber evidence="5">5.4.99.25</ecNumber>
    </recommendedName>
    <alternativeName>
        <fullName evidence="5">tRNA pseudouridine(55) synthase</fullName>
        <shortName evidence="5">Psi55 synthase</shortName>
    </alternativeName>
    <alternativeName>
        <fullName evidence="5">tRNA pseudouridylate synthase</fullName>
    </alternativeName>
    <alternativeName>
        <fullName evidence="5">tRNA-uridine isomerase</fullName>
    </alternativeName>
</protein>
<dbReference type="Pfam" id="PF01509">
    <property type="entry name" value="TruB_N"/>
    <property type="match status" value="1"/>
</dbReference>
<dbReference type="eggNOG" id="COG0130">
    <property type="taxonomic scope" value="Bacteria"/>
</dbReference>
<comment type="function">
    <text evidence="5">Responsible for synthesis of pseudouridine from uracil-55 in the psi GC loop of transfer RNAs.</text>
</comment>
<evidence type="ECO:0000256" key="3">
    <source>
        <dbReference type="ARBA" id="ARBA00022694"/>
    </source>
</evidence>
<dbReference type="STRING" id="246199.CUS_7298"/>
<feature type="domain" description="tRNA pseudouridylate synthase B C-terminal" evidence="7">
    <location>
        <begin position="179"/>
        <end position="236"/>
    </location>
</feature>
<comment type="caution">
    <text evidence="8">The sequence shown here is derived from an EMBL/GenBank/DDBJ whole genome shotgun (WGS) entry which is preliminary data.</text>
</comment>